<evidence type="ECO:0000313" key="1">
    <source>
        <dbReference type="EMBL" id="KAH3841119.1"/>
    </source>
</evidence>
<sequence length="54" mass="5885">MLGDKDGDVTTVANVDMKTSTLKPIHAEWLISTHSKMEGRRDLITAGFKKAGLV</sequence>
<reference evidence="1" key="1">
    <citation type="journal article" date="2019" name="bioRxiv">
        <title>The Genome of the Zebra Mussel, Dreissena polymorpha: A Resource for Invasive Species Research.</title>
        <authorList>
            <person name="McCartney M.A."/>
            <person name="Auch B."/>
            <person name="Kono T."/>
            <person name="Mallez S."/>
            <person name="Zhang Y."/>
            <person name="Obille A."/>
            <person name="Becker A."/>
            <person name="Abrahante J.E."/>
            <person name="Garbe J."/>
            <person name="Badalamenti J.P."/>
            <person name="Herman A."/>
            <person name="Mangelson H."/>
            <person name="Liachko I."/>
            <person name="Sullivan S."/>
            <person name="Sone E.D."/>
            <person name="Koren S."/>
            <person name="Silverstein K.A.T."/>
            <person name="Beckman K.B."/>
            <person name="Gohl D.M."/>
        </authorList>
    </citation>
    <scope>NUCLEOTIDE SEQUENCE</scope>
    <source>
        <strain evidence="1">Duluth1</strain>
        <tissue evidence="1">Whole animal</tissue>
    </source>
</reference>
<reference evidence="1" key="2">
    <citation type="submission" date="2020-11" db="EMBL/GenBank/DDBJ databases">
        <authorList>
            <person name="McCartney M.A."/>
            <person name="Auch B."/>
            <person name="Kono T."/>
            <person name="Mallez S."/>
            <person name="Becker A."/>
            <person name="Gohl D.M."/>
            <person name="Silverstein K.A.T."/>
            <person name="Koren S."/>
            <person name="Bechman K.B."/>
            <person name="Herman A."/>
            <person name="Abrahante J.E."/>
            <person name="Garbe J."/>
        </authorList>
    </citation>
    <scope>NUCLEOTIDE SEQUENCE</scope>
    <source>
        <strain evidence="1">Duluth1</strain>
        <tissue evidence="1">Whole animal</tissue>
    </source>
</reference>
<dbReference type="EMBL" id="JAIWYP010000004">
    <property type="protein sequence ID" value="KAH3841119.1"/>
    <property type="molecule type" value="Genomic_DNA"/>
</dbReference>
<keyword evidence="2" id="KW-1185">Reference proteome</keyword>
<proteinExistence type="predicted"/>
<gene>
    <name evidence="1" type="ORF">DPMN_114576</name>
</gene>
<protein>
    <submittedName>
        <fullName evidence="1">Uncharacterized protein</fullName>
    </submittedName>
</protein>
<dbReference type="AlphaFoldDB" id="A0A9D4KKE0"/>
<organism evidence="1 2">
    <name type="scientific">Dreissena polymorpha</name>
    <name type="common">Zebra mussel</name>
    <name type="synonym">Mytilus polymorpha</name>
    <dbReference type="NCBI Taxonomy" id="45954"/>
    <lineage>
        <taxon>Eukaryota</taxon>
        <taxon>Metazoa</taxon>
        <taxon>Spiralia</taxon>
        <taxon>Lophotrochozoa</taxon>
        <taxon>Mollusca</taxon>
        <taxon>Bivalvia</taxon>
        <taxon>Autobranchia</taxon>
        <taxon>Heteroconchia</taxon>
        <taxon>Euheterodonta</taxon>
        <taxon>Imparidentia</taxon>
        <taxon>Neoheterodontei</taxon>
        <taxon>Myida</taxon>
        <taxon>Dreissenoidea</taxon>
        <taxon>Dreissenidae</taxon>
        <taxon>Dreissena</taxon>
    </lineage>
</organism>
<accession>A0A9D4KKE0</accession>
<comment type="caution">
    <text evidence="1">The sequence shown here is derived from an EMBL/GenBank/DDBJ whole genome shotgun (WGS) entry which is preliminary data.</text>
</comment>
<evidence type="ECO:0000313" key="2">
    <source>
        <dbReference type="Proteomes" id="UP000828390"/>
    </source>
</evidence>
<dbReference type="Proteomes" id="UP000828390">
    <property type="component" value="Unassembled WGS sequence"/>
</dbReference>
<name>A0A9D4KKE0_DREPO</name>